<evidence type="ECO:0000256" key="4">
    <source>
        <dbReference type="ARBA" id="ARBA00022614"/>
    </source>
</evidence>
<keyword evidence="7" id="KW-1015">Disulfide bond</keyword>
<gene>
    <name evidence="10" type="ORF">EG68_01617</name>
</gene>
<evidence type="ECO:0000256" key="7">
    <source>
        <dbReference type="ARBA" id="ARBA00023157"/>
    </source>
</evidence>
<dbReference type="FunFam" id="3.80.10.10:FF:000002">
    <property type="entry name" value="Slit guidance ligand 2"/>
    <property type="match status" value="1"/>
</dbReference>
<accession>A0A8S9Z8Q3</accession>
<evidence type="ECO:0000256" key="1">
    <source>
        <dbReference type="ARBA" id="ARBA00004613"/>
    </source>
</evidence>
<dbReference type="Proteomes" id="UP000822476">
    <property type="component" value="Unassembled WGS sequence"/>
</dbReference>
<dbReference type="GO" id="GO:0005886">
    <property type="term" value="C:plasma membrane"/>
    <property type="evidence" value="ECO:0007669"/>
    <property type="project" value="TreeGrafter"/>
</dbReference>
<organism evidence="10 11">
    <name type="scientific">Paragonimus skrjabini miyazakii</name>
    <dbReference type="NCBI Taxonomy" id="59628"/>
    <lineage>
        <taxon>Eukaryota</taxon>
        <taxon>Metazoa</taxon>
        <taxon>Spiralia</taxon>
        <taxon>Lophotrochozoa</taxon>
        <taxon>Platyhelminthes</taxon>
        <taxon>Trematoda</taxon>
        <taxon>Digenea</taxon>
        <taxon>Plagiorchiida</taxon>
        <taxon>Troglotremata</taxon>
        <taxon>Troglotrematidae</taxon>
        <taxon>Paragonimus</taxon>
    </lineage>
</organism>
<evidence type="ECO:0000256" key="2">
    <source>
        <dbReference type="ARBA" id="ARBA00022473"/>
    </source>
</evidence>
<dbReference type="SMART" id="SM00365">
    <property type="entry name" value="LRR_SD22"/>
    <property type="match status" value="5"/>
</dbReference>
<dbReference type="Pfam" id="PF01463">
    <property type="entry name" value="LRRCT"/>
    <property type="match status" value="2"/>
</dbReference>
<feature type="domain" description="LRRCT" evidence="9">
    <location>
        <begin position="350"/>
        <end position="403"/>
    </location>
</feature>
<feature type="domain" description="LRRCT" evidence="9">
    <location>
        <begin position="76"/>
        <end position="126"/>
    </location>
</feature>
<keyword evidence="11" id="KW-1185">Reference proteome</keyword>
<proteinExistence type="predicted"/>
<feature type="domain" description="LRRNT" evidence="8">
    <location>
        <begin position="166"/>
        <end position="224"/>
    </location>
</feature>
<comment type="subcellular location">
    <subcellularLocation>
        <location evidence="1">Secreted</location>
    </subcellularLocation>
</comment>
<dbReference type="InterPro" id="IPR050541">
    <property type="entry name" value="LRR_TM_domain-containing"/>
</dbReference>
<dbReference type="InterPro" id="IPR000483">
    <property type="entry name" value="Cys-rich_flank_reg_C"/>
</dbReference>
<keyword evidence="2" id="KW-0217">Developmental protein</keyword>
<dbReference type="InterPro" id="IPR000372">
    <property type="entry name" value="LRRNT"/>
</dbReference>
<dbReference type="SMART" id="SM00013">
    <property type="entry name" value="LRRNT"/>
    <property type="match status" value="2"/>
</dbReference>
<dbReference type="Pfam" id="PF01462">
    <property type="entry name" value="LRRNT"/>
    <property type="match status" value="1"/>
</dbReference>
<dbReference type="InterPro" id="IPR032675">
    <property type="entry name" value="LRR_dom_sf"/>
</dbReference>
<dbReference type="AlphaFoldDB" id="A0A8S9Z8Q3"/>
<sequence length="506" mass="56625">MSSNKIQHIPSGVFSGLSNLKILYLHRNKISCLQKGSFNGLDHLQILHLSDNRIQTFSRGSFEDLKRLKYLYLVHNPLICDCRLAWLPPVLIEKEAGGTQWARCAEPMPVQGHHVRDLVPSVLHCEGKPDFWHTAELVLTMIGECRHLKANSPKSEESYCETQEIQCPDGCRCTEITSTPVMQAKPETAYHLDELGLISDGVSVDCSELKLRHLPDRLPSNTKELNLRGNLIRVIPSLSSLNRLERLNTLILDGNRIERIEPSSFATNKHLKKLILSNNSLTSLDHRILMGLNNLEILLLQHNQLTCLNNATFGHNQALKILMLNNNKIRCLSKGIFDQMHLESLSISANPLECDCHLSWLPDWLRDNVDRVIIGPSPPICVQPEELAGTPLASLARYYFTCPKPDTECVSAEPSARSTEMGDAAMQICSSNSAACCAETEVGFSEVSKCPPSCTCESDGVYCSDSNLTEIPSPIPTETTQLYLERNQISYIRSDRLTHLTRLHTL</sequence>
<keyword evidence="6" id="KW-0677">Repeat</keyword>
<dbReference type="SMART" id="SM00369">
    <property type="entry name" value="LRR_TYP"/>
    <property type="match status" value="8"/>
</dbReference>
<reference evidence="10" key="1">
    <citation type="submission" date="2019-07" db="EMBL/GenBank/DDBJ databases">
        <title>Annotation for the trematode Paragonimus miyazaki's.</title>
        <authorList>
            <person name="Choi Y.-J."/>
        </authorList>
    </citation>
    <scope>NUCLEOTIDE SEQUENCE</scope>
    <source>
        <strain evidence="10">Japan</strain>
    </source>
</reference>
<evidence type="ECO:0000313" key="10">
    <source>
        <dbReference type="EMBL" id="KAF7262140.1"/>
    </source>
</evidence>
<evidence type="ECO:0000259" key="9">
    <source>
        <dbReference type="SMART" id="SM00082"/>
    </source>
</evidence>
<dbReference type="Pfam" id="PF13855">
    <property type="entry name" value="LRR_8"/>
    <property type="match status" value="2"/>
</dbReference>
<dbReference type="PANTHER" id="PTHR24369:SF210">
    <property type="entry name" value="CHAOPTIN-RELATED"/>
    <property type="match status" value="1"/>
</dbReference>
<dbReference type="OrthoDB" id="6278084at2759"/>
<dbReference type="PANTHER" id="PTHR24369">
    <property type="entry name" value="ANTIGEN BSP, PUTATIVE-RELATED"/>
    <property type="match status" value="1"/>
</dbReference>
<evidence type="ECO:0000256" key="5">
    <source>
        <dbReference type="ARBA" id="ARBA00022729"/>
    </source>
</evidence>
<evidence type="ECO:0000259" key="8">
    <source>
        <dbReference type="SMART" id="SM00013"/>
    </source>
</evidence>
<dbReference type="GO" id="GO:0007399">
    <property type="term" value="P:nervous system development"/>
    <property type="evidence" value="ECO:0007669"/>
    <property type="project" value="UniProtKB-ARBA"/>
</dbReference>
<comment type="caution">
    <text evidence="10">The sequence shown here is derived from an EMBL/GenBank/DDBJ whole genome shotgun (WGS) entry which is preliminary data.</text>
</comment>
<dbReference type="InterPro" id="IPR001611">
    <property type="entry name" value="Leu-rich_rpt"/>
</dbReference>
<dbReference type="GO" id="GO:0005576">
    <property type="term" value="C:extracellular region"/>
    <property type="evidence" value="ECO:0007669"/>
    <property type="project" value="UniProtKB-SubCell"/>
</dbReference>
<evidence type="ECO:0000313" key="11">
    <source>
        <dbReference type="Proteomes" id="UP000822476"/>
    </source>
</evidence>
<name>A0A8S9Z8Q3_9TREM</name>
<keyword evidence="3" id="KW-0964">Secreted</keyword>
<dbReference type="SUPFAM" id="SSF52058">
    <property type="entry name" value="L domain-like"/>
    <property type="match status" value="3"/>
</dbReference>
<evidence type="ECO:0000256" key="6">
    <source>
        <dbReference type="ARBA" id="ARBA00022737"/>
    </source>
</evidence>
<dbReference type="Gene3D" id="3.80.10.10">
    <property type="entry name" value="Ribonuclease Inhibitor"/>
    <property type="match status" value="3"/>
</dbReference>
<dbReference type="InterPro" id="IPR003591">
    <property type="entry name" value="Leu-rich_rpt_typical-subtyp"/>
</dbReference>
<dbReference type="EMBL" id="JTDE01000156">
    <property type="protein sequence ID" value="KAF7262140.1"/>
    <property type="molecule type" value="Genomic_DNA"/>
</dbReference>
<feature type="domain" description="LRRNT" evidence="8">
    <location>
        <begin position="449"/>
        <end position="481"/>
    </location>
</feature>
<dbReference type="PROSITE" id="PS51450">
    <property type="entry name" value="LRR"/>
    <property type="match status" value="2"/>
</dbReference>
<protein>
    <submittedName>
        <fullName evidence="10">Uncharacterized protein</fullName>
    </submittedName>
</protein>
<keyword evidence="4" id="KW-0433">Leucine-rich repeat</keyword>
<keyword evidence="5" id="KW-0732">Signal</keyword>
<evidence type="ECO:0000256" key="3">
    <source>
        <dbReference type="ARBA" id="ARBA00022525"/>
    </source>
</evidence>
<dbReference type="SMART" id="SM00082">
    <property type="entry name" value="LRRCT"/>
    <property type="match status" value="2"/>
</dbReference>